<feature type="domain" description="Sulfatase N-terminal" evidence="9">
    <location>
        <begin position="23"/>
        <end position="381"/>
    </location>
</feature>
<evidence type="ECO:0000256" key="5">
    <source>
        <dbReference type="PIRNR" id="PIRNR000972"/>
    </source>
</evidence>
<comment type="similarity">
    <text evidence="1 5">Belongs to the sulfatase family.</text>
</comment>
<comment type="PTM">
    <text evidence="6">The conversion to 3-oxoalanine (also known as C-formylglycine, FGly), of a serine or cysteine residue in prokaryotes and of a cysteine residue in eukaryotes, is critical for catalytic activity.</text>
</comment>
<dbReference type="GO" id="GO:0005539">
    <property type="term" value="F:glycosaminoglycan binding"/>
    <property type="evidence" value="ECO:0007669"/>
    <property type="project" value="TreeGrafter"/>
</dbReference>
<dbReference type="PANTHER" id="PTHR43108">
    <property type="entry name" value="N-ACETYLGLUCOSAMINE-6-SULFATASE FAMILY MEMBER"/>
    <property type="match status" value="1"/>
</dbReference>
<keyword evidence="2 8" id="KW-0732">Signal</keyword>
<dbReference type="InterPro" id="IPR017850">
    <property type="entry name" value="Alkaline_phosphatase_core_sf"/>
</dbReference>
<reference evidence="10 11" key="1">
    <citation type="submission" date="2017-06" db="EMBL/GenBank/DDBJ databases">
        <title>Comparative genomic analysis of Ambrosia Fusariam Clade fungi.</title>
        <authorList>
            <person name="Stajich J.E."/>
            <person name="Carrillo J."/>
            <person name="Kijimoto T."/>
            <person name="Eskalen A."/>
            <person name="O'Donnell K."/>
            <person name="Kasson M."/>
        </authorList>
    </citation>
    <scope>NUCLEOTIDE SEQUENCE [LARGE SCALE GENOMIC DNA]</scope>
    <source>
        <strain evidence="10">UCR3666</strain>
    </source>
</reference>
<feature type="modified residue" description="3-oxoalanine (Cys)" evidence="6">
    <location>
        <position position="67"/>
    </location>
</feature>
<organism evidence="10 11">
    <name type="scientific">Fusarium kuroshium</name>
    <dbReference type="NCBI Taxonomy" id="2010991"/>
    <lineage>
        <taxon>Eukaryota</taxon>
        <taxon>Fungi</taxon>
        <taxon>Dikarya</taxon>
        <taxon>Ascomycota</taxon>
        <taxon>Pezizomycotina</taxon>
        <taxon>Sordariomycetes</taxon>
        <taxon>Hypocreomycetidae</taxon>
        <taxon>Hypocreales</taxon>
        <taxon>Nectriaceae</taxon>
        <taxon>Fusarium</taxon>
        <taxon>Fusarium solani species complex</taxon>
    </lineage>
</organism>
<gene>
    <name evidence="10" type="ORF">CDV36_008097</name>
</gene>
<comment type="caution">
    <text evidence="10">The sequence shown here is derived from an EMBL/GenBank/DDBJ whole genome shotgun (WGS) entry which is preliminary data.</text>
</comment>
<evidence type="ECO:0000256" key="3">
    <source>
        <dbReference type="ARBA" id="ARBA00022801"/>
    </source>
</evidence>
<feature type="signal peptide" evidence="8">
    <location>
        <begin position="1"/>
        <end position="18"/>
    </location>
</feature>
<sequence length="590" mass="66492">MILSTFGLFALLVPLAAASKTKPNIILILVDDQDVHMESLKHMPLLKQHMSDEGTLYQRHYCTTAICCPARVSILTGKMSHNTNVTDIVAPYGGYPKFVSQGLNDNYLPVWLQDAGYSTYYAGKLFNAHTTDNYDKPYAAGWTSSNFLLDPFTYSYWNATWQEDHKPPVNREGSYNTDDLADSTIKYIRQAHSAGKPFFIGSAPIAPHTEVITKPGSYNGNFSLDDPDFQPEVTPPKPAPRHANMFADLKVPRTPNFNPENPSGVHWVAKLPRLNQSDVDYNDEFFRLRLQSLQAVDEMVERIVKELESLDILDNTYIIYTSDNGYHIGQHRLPPGKQCGFETDINVPLLIRGPNVPKGMVSNAMTSHTDLAPSIFRMAGITPRPDFDGISVPLTRKEMTRGNPTRPEHMGIEFWGLAMDEGLNGTMITINNTYKGIRLHGEKFNLYYSVQCTNEHELYDMTADPYQMNNLLPSGPNSTGMPIVDYAKSKVRINGHSLLGVVSRLDALMMVMKSCRGETCIKPWDVLHPKGDVNSLEDALQKKYDDFYMRSAKENSSDLQSDPEPSKLSHKSNRHQRKREECSLALRQLF</sequence>
<feature type="chain" id="PRO_5017958916" description="Arylsulfatase" evidence="8">
    <location>
        <begin position="19"/>
        <end position="590"/>
    </location>
</feature>
<evidence type="ECO:0000256" key="7">
    <source>
        <dbReference type="SAM" id="MobiDB-lite"/>
    </source>
</evidence>
<dbReference type="EMBL" id="NKUJ01000142">
    <property type="protein sequence ID" value="RMJ12224.1"/>
    <property type="molecule type" value="Genomic_DNA"/>
</dbReference>
<evidence type="ECO:0000256" key="4">
    <source>
        <dbReference type="ARBA" id="ARBA00023180"/>
    </source>
</evidence>
<evidence type="ECO:0000256" key="8">
    <source>
        <dbReference type="SAM" id="SignalP"/>
    </source>
</evidence>
<keyword evidence="11" id="KW-1185">Reference proteome</keyword>
<evidence type="ECO:0000256" key="1">
    <source>
        <dbReference type="ARBA" id="ARBA00008779"/>
    </source>
</evidence>
<keyword evidence="4" id="KW-0325">Glycoprotein</keyword>
<proteinExistence type="inferred from homology"/>
<evidence type="ECO:0000259" key="9">
    <source>
        <dbReference type="Pfam" id="PF00884"/>
    </source>
</evidence>
<protein>
    <recommendedName>
        <fullName evidence="5">Arylsulfatase</fullName>
        <shortName evidence="5">AS</shortName>
        <ecNumber evidence="5">3.1.6.1</ecNumber>
    </recommendedName>
    <alternativeName>
        <fullName evidence="5">Aryl-sulfate sulphohydrolase</fullName>
    </alternativeName>
</protein>
<dbReference type="GO" id="GO:0008449">
    <property type="term" value="F:N-acetylglucosamine-6-sulfatase activity"/>
    <property type="evidence" value="ECO:0007669"/>
    <property type="project" value="TreeGrafter"/>
</dbReference>
<dbReference type="InterPro" id="IPR012083">
    <property type="entry name" value="Arylsulfatase"/>
</dbReference>
<dbReference type="AlphaFoldDB" id="A0A3M2S3W6"/>
<dbReference type="STRING" id="2010991.A0A3M2S3W6"/>
<dbReference type="InterPro" id="IPR000917">
    <property type="entry name" value="Sulfatase_N"/>
</dbReference>
<dbReference type="Proteomes" id="UP000277212">
    <property type="component" value="Unassembled WGS sequence"/>
</dbReference>
<accession>A0A3M2S3W6</accession>
<dbReference type="Pfam" id="PF00884">
    <property type="entry name" value="Sulfatase"/>
    <property type="match status" value="1"/>
</dbReference>
<feature type="compositionally biased region" description="Basic residues" evidence="7">
    <location>
        <begin position="568"/>
        <end position="577"/>
    </location>
</feature>
<dbReference type="PANTHER" id="PTHR43108:SF8">
    <property type="entry name" value="SD21168P"/>
    <property type="match status" value="1"/>
</dbReference>
<dbReference type="PIRSF" id="PIRSF000972">
    <property type="entry name" value="Arylsulf_plant"/>
    <property type="match status" value="1"/>
</dbReference>
<name>A0A3M2S3W6_9HYPO</name>
<comment type="catalytic activity">
    <reaction evidence="5">
        <text>an aryl sulfate + H2O = a phenol + sulfate + H(+)</text>
        <dbReference type="Rhea" id="RHEA:17261"/>
        <dbReference type="ChEBI" id="CHEBI:15377"/>
        <dbReference type="ChEBI" id="CHEBI:15378"/>
        <dbReference type="ChEBI" id="CHEBI:16189"/>
        <dbReference type="ChEBI" id="CHEBI:33853"/>
        <dbReference type="ChEBI" id="CHEBI:140317"/>
        <dbReference type="EC" id="3.1.6.1"/>
    </reaction>
</comment>
<keyword evidence="3 5" id="KW-0378">Hydrolase</keyword>
<dbReference type="CDD" id="cd16147">
    <property type="entry name" value="G6S"/>
    <property type="match status" value="1"/>
</dbReference>
<dbReference type="EC" id="3.1.6.1" evidence="5"/>
<dbReference type="OrthoDB" id="96314at2759"/>
<evidence type="ECO:0000256" key="6">
    <source>
        <dbReference type="PIRSR" id="PIRSR000972-50"/>
    </source>
</evidence>
<dbReference type="FunFam" id="3.40.720.10:FF:000051">
    <property type="entry name" value="Arylsulfatase"/>
    <property type="match status" value="1"/>
</dbReference>
<evidence type="ECO:0000256" key="2">
    <source>
        <dbReference type="ARBA" id="ARBA00022729"/>
    </source>
</evidence>
<dbReference type="GO" id="GO:0004065">
    <property type="term" value="F:arylsulfatase activity"/>
    <property type="evidence" value="ECO:0007669"/>
    <property type="project" value="UniProtKB-UniRule"/>
</dbReference>
<evidence type="ECO:0000313" key="11">
    <source>
        <dbReference type="Proteomes" id="UP000277212"/>
    </source>
</evidence>
<dbReference type="GO" id="GO:0018958">
    <property type="term" value="P:phenol-containing compound metabolic process"/>
    <property type="evidence" value="ECO:0007669"/>
    <property type="project" value="InterPro"/>
</dbReference>
<dbReference type="Gene3D" id="3.40.720.10">
    <property type="entry name" value="Alkaline Phosphatase, subunit A"/>
    <property type="match status" value="1"/>
</dbReference>
<dbReference type="PROSITE" id="PS00523">
    <property type="entry name" value="SULFATASE_1"/>
    <property type="match status" value="1"/>
</dbReference>
<dbReference type="SUPFAM" id="SSF53649">
    <property type="entry name" value="Alkaline phosphatase-like"/>
    <property type="match status" value="1"/>
</dbReference>
<dbReference type="InterPro" id="IPR024607">
    <property type="entry name" value="Sulfatase_CS"/>
</dbReference>
<evidence type="ECO:0000313" key="10">
    <source>
        <dbReference type="EMBL" id="RMJ12224.1"/>
    </source>
</evidence>
<feature type="region of interest" description="Disordered" evidence="7">
    <location>
        <begin position="551"/>
        <end position="582"/>
    </location>
</feature>